<comment type="caution">
    <text evidence="15">The sequence shown here is derived from an EMBL/GenBank/DDBJ whole genome shotgun (WGS) entry which is preliminary data.</text>
</comment>
<evidence type="ECO:0000256" key="9">
    <source>
        <dbReference type="ARBA" id="ARBA00022842"/>
    </source>
</evidence>
<dbReference type="AlphaFoldDB" id="A0A7X5XSW5"/>
<dbReference type="PANTHER" id="PTHR30313">
    <property type="entry name" value="DNA PRIMASE"/>
    <property type="match status" value="1"/>
</dbReference>
<keyword evidence="9" id="KW-0460">Magnesium</keyword>
<comment type="cofactor">
    <cofactor evidence="12">
        <name>Zn(2+)</name>
        <dbReference type="ChEBI" id="CHEBI:29105"/>
    </cofactor>
    <text evidence="12">Binds 1 zinc ion per monomer.</text>
</comment>
<dbReference type="InterPro" id="IPR037068">
    <property type="entry name" value="DNA_primase_core_N_sf"/>
</dbReference>
<dbReference type="SUPFAM" id="SSF56731">
    <property type="entry name" value="DNA primase core"/>
    <property type="match status" value="1"/>
</dbReference>
<dbReference type="InterPro" id="IPR034151">
    <property type="entry name" value="TOPRIM_DnaG_bac"/>
</dbReference>
<dbReference type="Pfam" id="PF13662">
    <property type="entry name" value="Toprim_4"/>
    <property type="match status" value="1"/>
</dbReference>
<keyword evidence="11 12" id="KW-0804">Transcription</keyword>
<dbReference type="FunFam" id="3.90.580.10:FF:000001">
    <property type="entry name" value="DNA primase"/>
    <property type="match status" value="1"/>
</dbReference>
<protein>
    <recommendedName>
        <fullName evidence="12">DNA primase</fullName>
        <ecNumber evidence="12">2.7.7.101</ecNumber>
    </recommendedName>
</protein>
<evidence type="ECO:0000256" key="6">
    <source>
        <dbReference type="ARBA" id="ARBA00022723"/>
    </source>
</evidence>
<evidence type="ECO:0000256" key="4">
    <source>
        <dbReference type="ARBA" id="ARBA00022695"/>
    </source>
</evidence>
<dbReference type="EC" id="2.7.7.101" evidence="12"/>
<dbReference type="GO" id="GO:0006269">
    <property type="term" value="P:DNA replication, synthesis of primer"/>
    <property type="evidence" value="ECO:0007669"/>
    <property type="project" value="UniProtKB-UniRule"/>
</dbReference>
<dbReference type="InterPro" id="IPR013264">
    <property type="entry name" value="DNAG_N"/>
</dbReference>
<feature type="region of interest" description="Disordered" evidence="13">
    <location>
        <begin position="419"/>
        <end position="463"/>
    </location>
</feature>
<evidence type="ECO:0000256" key="12">
    <source>
        <dbReference type="HAMAP-Rule" id="MF_00974"/>
    </source>
</evidence>
<dbReference type="FunFam" id="3.40.1360.10:FF:000002">
    <property type="entry name" value="DNA primase"/>
    <property type="match status" value="1"/>
</dbReference>
<organism evidence="15 16">
    <name type="scientific">Sphingopyxis italica</name>
    <dbReference type="NCBI Taxonomy" id="1129133"/>
    <lineage>
        <taxon>Bacteria</taxon>
        <taxon>Pseudomonadati</taxon>
        <taxon>Pseudomonadota</taxon>
        <taxon>Alphaproteobacteria</taxon>
        <taxon>Sphingomonadales</taxon>
        <taxon>Sphingomonadaceae</taxon>
        <taxon>Sphingopyxis</taxon>
    </lineage>
</organism>
<keyword evidence="2 12" id="KW-0639">Primosome</keyword>
<dbReference type="InterPro" id="IPR006295">
    <property type="entry name" value="DNA_primase_DnaG"/>
</dbReference>
<dbReference type="InterPro" id="IPR036977">
    <property type="entry name" value="DNA_primase_Znf_CHC2"/>
</dbReference>
<evidence type="ECO:0000256" key="5">
    <source>
        <dbReference type="ARBA" id="ARBA00022705"/>
    </source>
</evidence>
<dbReference type="Pfam" id="PF01807">
    <property type="entry name" value="Zn_ribbon_DnaG"/>
    <property type="match status" value="1"/>
</dbReference>
<dbReference type="GO" id="GO:0003677">
    <property type="term" value="F:DNA binding"/>
    <property type="evidence" value="ECO:0007669"/>
    <property type="project" value="UniProtKB-KW"/>
</dbReference>
<evidence type="ECO:0000256" key="2">
    <source>
        <dbReference type="ARBA" id="ARBA00022515"/>
    </source>
</evidence>
<comment type="function">
    <text evidence="12">RNA polymerase that catalyzes the synthesis of short RNA molecules used as primers for DNA polymerase during DNA replication.</text>
</comment>
<keyword evidence="7 12" id="KW-0863">Zinc-finger</keyword>
<evidence type="ECO:0000256" key="8">
    <source>
        <dbReference type="ARBA" id="ARBA00022833"/>
    </source>
</evidence>
<dbReference type="GO" id="GO:0005737">
    <property type="term" value="C:cytoplasm"/>
    <property type="evidence" value="ECO:0007669"/>
    <property type="project" value="TreeGrafter"/>
</dbReference>
<keyword evidence="3 12" id="KW-0808">Transferase</keyword>
<dbReference type="EMBL" id="JAATIT010000003">
    <property type="protein sequence ID" value="NJB90714.1"/>
    <property type="molecule type" value="Genomic_DNA"/>
</dbReference>
<comment type="domain">
    <text evidence="12">Contains an N-terminal zinc-binding domain, a central core domain that contains the primase activity, and a C-terminal DnaB-binding domain.</text>
</comment>
<keyword evidence="5 12" id="KW-0235">DNA replication</keyword>
<evidence type="ECO:0000256" key="13">
    <source>
        <dbReference type="SAM" id="MobiDB-lite"/>
    </source>
</evidence>
<dbReference type="FunFam" id="3.90.980.10:FF:000001">
    <property type="entry name" value="DNA primase"/>
    <property type="match status" value="1"/>
</dbReference>
<evidence type="ECO:0000256" key="11">
    <source>
        <dbReference type="ARBA" id="ARBA00023163"/>
    </source>
</evidence>
<dbReference type="CDD" id="cd03364">
    <property type="entry name" value="TOPRIM_DnaG_primases"/>
    <property type="match status" value="1"/>
</dbReference>
<comment type="subunit">
    <text evidence="12">Monomer. Interacts with DnaB.</text>
</comment>
<dbReference type="GO" id="GO:0003899">
    <property type="term" value="F:DNA-directed RNA polymerase activity"/>
    <property type="evidence" value="ECO:0007669"/>
    <property type="project" value="UniProtKB-UniRule"/>
</dbReference>
<evidence type="ECO:0000259" key="14">
    <source>
        <dbReference type="PROSITE" id="PS50880"/>
    </source>
</evidence>
<dbReference type="Gene3D" id="3.90.980.10">
    <property type="entry name" value="DNA primase, catalytic core, N-terminal domain"/>
    <property type="match status" value="1"/>
</dbReference>
<keyword evidence="4 12" id="KW-0548">Nucleotidyltransferase</keyword>
<keyword evidence="16" id="KW-1185">Reference proteome</keyword>
<keyword evidence="1 12" id="KW-0240">DNA-directed RNA polymerase</keyword>
<dbReference type="InterPro" id="IPR050219">
    <property type="entry name" value="DnaG_primase"/>
</dbReference>
<dbReference type="Pfam" id="PF08275">
    <property type="entry name" value="DNAG_N"/>
    <property type="match status" value="1"/>
</dbReference>
<comment type="similarity">
    <text evidence="12">Belongs to the DnaG primase family.</text>
</comment>
<dbReference type="InterPro" id="IPR002694">
    <property type="entry name" value="Znf_CHC2"/>
</dbReference>
<evidence type="ECO:0000256" key="7">
    <source>
        <dbReference type="ARBA" id="ARBA00022771"/>
    </source>
</evidence>
<accession>A0A7X5XSW5</accession>
<dbReference type="InterPro" id="IPR030846">
    <property type="entry name" value="DnaG_bac"/>
</dbReference>
<dbReference type="PROSITE" id="PS50880">
    <property type="entry name" value="TOPRIM"/>
    <property type="match status" value="1"/>
</dbReference>
<dbReference type="GO" id="GO:0008270">
    <property type="term" value="F:zinc ion binding"/>
    <property type="evidence" value="ECO:0007669"/>
    <property type="project" value="UniProtKB-UniRule"/>
</dbReference>
<evidence type="ECO:0000313" key="16">
    <source>
        <dbReference type="Proteomes" id="UP000535078"/>
    </source>
</evidence>
<name>A0A7X5XSW5_9SPHN</name>
<dbReference type="Gene3D" id="3.40.1360.10">
    <property type="match status" value="1"/>
</dbReference>
<keyword evidence="8 12" id="KW-0862">Zinc</keyword>
<evidence type="ECO:0000256" key="10">
    <source>
        <dbReference type="ARBA" id="ARBA00023125"/>
    </source>
</evidence>
<evidence type="ECO:0000256" key="1">
    <source>
        <dbReference type="ARBA" id="ARBA00022478"/>
    </source>
</evidence>
<sequence length="633" mass="69489">MTLTPQWLDELRSRVTLSTLIGRTVKVIRAGREYKACCPFHNEKTPSFTINDEKGFYHCFGCSAHGDAIRWMTDQRGLSFMDAVKELAAEAGMDVPAPDPRAAKKAEEAASLRDVTQAAADWFTQQLGSSNGAPAREYLAKRGISEATRKAFGFGLAPESRSALKDALKKFPTAMLVEAGMLIAVEEKEPYDRFRGRLMIPIRDARGRVIAFGGRILGDGEPKYLNSPDTPLFDKGRTLYNLDKASPASRQTNRIIVVEGYMDVIALAEAGIADAVAPLGTALTENQLGMIWRMVPVPILCFDGDNAGQKAAMRAAMRALPLLRPGFSLAFATLPAGQDPDDIVRARGATGFTALLEDAQPLVERLWAHEAAAGPLATPEERAALKSRLLAHADAVQDADVRHHYREAFRERLDALFARQRPERGPPRPWTPNPPRAGHYGGGNRRFGPDPRLQPPADETRSIGQTGISAPYIAALIGGLLRYPEALRRNEEGLTRLPIADSGDAELLGVMLDSAMCQEGLDCEGLLAILEPMKVYNRATTLLRADGMHFSFNRRLECNDEADAARETALRDLDEYIGVLVTQPEIRERLAQATADFQRTMDDEGLARQQKLRAMDEDLTRRLAALSESSSSQ</sequence>
<dbReference type="SMART" id="SM00400">
    <property type="entry name" value="ZnF_CHCC"/>
    <property type="match status" value="1"/>
</dbReference>
<dbReference type="GO" id="GO:1990077">
    <property type="term" value="C:primosome complex"/>
    <property type="evidence" value="ECO:0007669"/>
    <property type="project" value="UniProtKB-KW"/>
</dbReference>
<dbReference type="RefSeq" id="WP_167922117.1">
    <property type="nucleotide sequence ID" value="NZ_JAATIT010000003.1"/>
</dbReference>
<feature type="domain" description="Toprim" evidence="14">
    <location>
        <begin position="253"/>
        <end position="335"/>
    </location>
</feature>
<dbReference type="HAMAP" id="MF_00974">
    <property type="entry name" value="DNA_primase_DnaG"/>
    <property type="match status" value="1"/>
</dbReference>
<proteinExistence type="inferred from homology"/>
<dbReference type="GO" id="GO:0000428">
    <property type="term" value="C:DNA-directed RNA polymerase complex"/>
    <property type="evidence" value="ECO:0007669"/>
    <property type="project" value="UniProtKB-KW"/>
</dbReference>
<keyword evidence="10 12" id="KW-0238">DNA-binding</keyword>
<evidence type="ECO:0000256" key="3">
    <source>
        <dbReference type="ARBA" id="ARBA00022679"/>
    </source>
</evidence>
<dbReference type="InterPro" id="IPR006171">
    <property type="entry name" value="TOPRIM_dom"/>
</dbReference>
<reference evidence="15 16" key="1">
    <citation type="submission" date="2020-03" db="EMBL/GenBank/DDBJ databases">
        <title>Genomic Encyclopedia of Type Strains, Phase IV (KMG-IV): sequencing the most valuable type-strain genomes for metagenomic binning, comparative biology and taxonomic classification.</title>
        <authorList>
            <person name="Goeker M."/>
        </authorList>
    </citation>
    <scope>NUCLEOTIDE SEQUENCE [LARGE SCALE GENOMIC DNA]</scope>
    <source>
        <strain evidence="15 16">DSM 25229</strain>
    </source>
</reference>
<comment type="catalytic activity">
    <reaction evidence="12">
        <text>ssDNA + n NTP = ssDNA/pppN(pN)n-1 hybrid + (n-1) diphosphate.</text>
        <dbReference type="EC" id="2.7.7.101"/>
    </reaction>
</comment>
<dbReference type="SMART" id="SM00493">
    <property type="entry name" value="TOPRIM"/>
    <property type="match status" value="1"/>
</dbReference>
<keyword evidence="6 12" id="KW-0479">Metal-binding</keyword>
<feature type="zinc finger region" description="CHC2-type" evidence="12">
    <location>
        <begin position="38"/>
        <end position="62"/>
    </location>
</feature>
<dbReference type="SUPFAM" id="SSF57783">
    <property type="entry name" value="Zinc beta-ribbon"/>
    <property type="match status" value="1"/>
</dbReference>
<gene>
    <name evidence="12" type="primary">dnaG</name>
    <name evidence="15" type="ORF">GGR90_002908</name>
</gene>
<dbReference type="Gene3D" id="3.90.580.10">
    <property type="entry name" value="Zinc finger, CHC2-type domain"/>
    <property type="match status" value="1"/>
</dbReference>
<dbReference type="PANTHER" id="PTHR30313:SF2">
    <property type="entry name" value="DNA PRIMASE"/>
    <property type="match status" value="1"/>
</dbReference>
<dbReference type="Proteomes" id="UP000535078">
    <property type="component" value="Unassembled WGS sequence"/>
</dbReference>
<dbReference type="NCBIfam" id="TIGR01391">
    <property type="entry name" value="dnaG"/>
    <property type="match status" value="1"/>
</dbReference>
<evidence type="ECO:0000313" key="15">
    <source>
        <dbReference type="EMBL" id="NJB90714.1"/>
    </source>
</evidence>